<sequence length="243" mass="27500">MVESPRMAQQVSLTCYMALNGNRRAKTETLIAQSILYRLPWGYKATLPAIALNQAKVFGTKHYRSLVSWQGLNLARQHQSRDVKVGDNPTARMLSFGKEIEEHTIQQGSVRVNNRMQQDIGELAAHSCPLERKGNQGQNSTQYKQRHIVFKAAKPIQDCVAPAKWTRLSPSTNSQSQCLVMEQSLGDIAWNTEGDPERLAIFPGNRVPYSVQRVPKPVEFIWPWTAWERIGQNNLAKGMETLE</sequence>
<protein>
    <submittedName>
        <fullName evidence="1">Uncharacterized protein</fullName>
    </submittedName>
</protein>
<dbReference type="AlphaFoldDB" id="A0AAV9Z2R7"/>
<gene>
    <name evidence="1" type="ORF">R3P38DRAFT_3380190</name>
</gene>
<dbReference type="Proteomes" id="UP001362999">
    <property type="component" value="Unassembled WGS sequence"/>
</dbReference>
<reference evidence="1 2" key="1">
    <citation type="journal article" date="2024" name="J Genomics">
        <title>Draft genome sequencing and assembly of Favolaschia claudopus CIRM-BRFM 2984 isolated from oak limbs.</title>
        <authorList>
            <person name="Navarro D."/>
            <person name="Drula E."/>
            <person name="Chaduli D."/>
            <person name="Cazenave R."/>
            <person name="Ahrendt S."/>
            <person name="Wang J."/>
            <person name="Lipzen A."/>
            <person name="Daum C."/>
            <person name="Barry K."/>
            <person name="Grigoriev I.V."/>
            <person name="Favel A."/>
            <person name="Rosso M.N."/>
            <person name="Martin F."/>
        </authorList>
    </citation>
    <scope>NUCLEOTIDE SEQUENCE [LARGE SCALE GENOMIC DNA]</scope>
    <source>
        <strain evidence="1 2">CIRM-BRFM 2984</strain>
    </source>
</reference>
<comment type="caution">
    <text evidence="1">The sequence shown here is derived from an EMBL/GenBank/DDBJ whole genome shotgun (WGS) entry which is preliminary data.</text>
</comment>
<accession>A0AAV9Z2R7</accession>
<organism evidence="1 2">
    <name type="scientific">Favolaschia claudopus</name>
    <dbReference type="NCBI Taxonomy" id="2862362"/>
    <lineage>
        <taxon>Eukaryota</taxon>
        <taxon>Fungi</taxon>
        <taxon>Dikarya</taxon>
        <taxon>Basidiomycota</taxon>
        <taxon>Agaricomycotina</taxon>
        <taxon>Agaricomycetes</taxon>
        <taxon>Agaricomycetidae</taxon>
        <taxon>Agaricales</taxon>
        <taxon>Marasmiineae</taxon>
        <taxon>Mycenaceae</taxon>
        <taxon>Favolaschia</taxon>
    </lineage>
</organism>
<evidence type="ECO:0000313" key="1">
    <source>
        <dbReference type="EMBL" id="KAK6969314.1"/>
    </source>
</evidence>
<proteinExistence type="predicted"/>
<keyword evidence="2" id="KW-1185">Reference proteome</keyword>
<name>A0AAV9Z2R7_9AGAR</name>
<dbReference type="EMBL" id="JAWWNJ010000227">
    <property type="protein sequence ID" value="KAK6969314.1"/>
    <property type="molecule type" value="Genomic_DNA"/>
</dbReference>
<evidence type="ECO:0000313" key="2">
    <source>
        <dbReference type="Proteomes" id="UP001362999"/>
    </source>
</evidence>